<sequence length="291" mass="33173">MAPYSRVPKASSVKRSERVDLPAEHHPTVDTILKELKQVSKRLQTYLTVFDGEIKVLERLYYKGKNQHRPALFWKRVTEMRRYGKRVEQLQLVNFFEDIRLSFFRESNSSQSKVAQIFLDSLSRRKIYKRDLATAIALPRFPPKEEKMQDIFRAFTLEMQTGAFVHLILTVLGISSRLGLLVKDLHSLLVDARSMITRLTAIYQPSAAAKLPDTTDGRAVEDPANELLQPAMPVLPLPTPQVIPVVTVKPRVVVEQSKPTARESKPAKANVTKPGRSKKKRNEIDDIFGNM</sequence>
<proteinExistence type="predicted"/>
<keyword evidence="4" id="KW-1185">Reference proteome</keyword>
<feature type="region of interest" description="Disordered" evidence="1">
    <location>
        <begin position="1"/>
        <end position="20"/>
    </location>
</feature>
<reference evidence="3 4" key="1">
    <citation type="submission" date="2024-01" db="EMBL/GenBank/DDBJ databases">
        <title>A draft genome for a cacao thread blight-causing isolate of Paramarasmius palmivorus.</title>
        <authorList>
            <person name="Baruah I.K."/>
            <person name="Bukari Y."/>
            <person name="Amoako-Attah I."/>
            <person name="Meinhardt L.W."/>
            <person name="Bailey B.A."/>
            <person name="Cohen S.P."/>
        </authorList>
    </citation>
    <scope>NUCLEOTIDE SEQUENCE [LARGE SCALE GENOMIC DNA]</scope>
    <source>
        <strain evidence="3 4">GH-12</strain>
    </source>
</reference>
<dbReference type="Proteomes" id="UP001383192">
    <property type="component" value="Unassembled WGS sequence"/>
</dbReference>
<protein>
    <recommendedName>
        <fullName evidence="2">Nucleolus and neural progenitor protein-like N-terminal domain-containing protein</fullName>
    </recommendedName>
</protein>
<evidence type="ECO:0000313" key="4">
    <source>
        <dbReference type="Proteomes" id="UP001383192"/>
    </source>
</evidence>
<organism evidence="3 4">
    <name type="scientific">Paramarasmius palmivorus</name>
    <dbReference type="NCBI Taxonomy" id="297713"/>
    <lineage>
        <taxon>Eukaryota</taxon>
        <taxon>Fungi</taxon>
        <taxon>Dikarya</taxon>
        <taxon>Basidiomycota</taxon>
        <taxon>Agaricomycotina</taxon>
        <taxon>Agaricomycetes</taxon>
        <taxon>Agaricomycetidae</taxon>
        <taxon>Agaricales</taxon>
        <taxon>Marasmiineae</taxon>
        <taxon>Marasmiaceae</taxon>
        <taxon>Paramarasmius</taxon>
    </lineage>
</organism>
<name>A0AAW0DVS4_9AGAR</name>
<dbReference type="GO" id="GO:0000172">
    <property type="term" value="C:ribonuclease MRP complex"/>
    <property type="evidence" value="ECO:0007669"/>
    <property type="project" value="InterPro"/>
</dbReference>
<comment type="caution">
    <text evidence="3">The sequence shown here is derived from an EMBL/GenBank/DDBJ whole genome shotgun (WGS) entry which is preliminary data.</text>
</comment>
<dbReference type="EMBL" id="JAYKXP010000008">
    <property type="protein sequence ID" value="KAK7054932.1"/>
    <property type="molecule type" value="Genomic_DNA"/>
</dbReference>
<dbReference type="GO" id="GO:0000294">
    <property type="term" value="P:nuclear-transcribed mRNA catabolic process, RNase MRP-dependent"/>
    <property type="evidence" value="ECO:0007669"/>
    <property type="project" value="TreeGrafter"/>
</dbReference>
<accession>A0AAW0DVS4</accession>
<dbReference type="GO" id="GO:0000466">
    <property type="term" value="P:maturation of 5.8S rRNA from tricistronic rRNA transcript (SSU-rRNA, 5.8S rRNA, LSU-rRNA)"/>
    <property type="evidence" value="ECO:0007669"/>
    <property type="project" value="TreeGrafter"/>
</dbReference>
<dbReference type="GO" id="GO:0042134">
    <property type="term" value="F:rRNA primary transcript binding"/>
    <property type="evidence" value="ECO:0007669"/>
    <property type="project" value="InterPro"/>
</dbReference>
<evidence type="ECO:0000259" key="2">
    <source>
        <dbReference type="Pfam" id="PF14780"/>
    </source>
</evidence>
<feature type="region of interest" description="Disordered" evidence="1">
    <location>
        <begin position="256"/>
        <end position="291"/>
    </location>
</feature>
<dbReference type="Pfam" id="PF14780">
    <property type="entry name" value="NEPRO_N"/>
    <property type="match status" value="1"/>
</dbReference>
<evidence type="ECO:0000256" key="1">
    <source>
        <dbReference type="SAM" id="MobiDB-lite"/>
    </source>
</evidence>
<dbReference type="PANTHER" id="PTHR37792">
    <property type="entry name" value="RIBONUCLEASE MRP PROTEIN SUBUNIT RMP1"/>
    <property type="match status" value="1"/>
</dbReference>
<dbReference type="InterPro" id="IPR047205">
    <property type="entry name" value="RMP1"/>
</dbReference>
<feature type="domain" description="Nucleolus and neural progenitor protein-like N-terminal" evidence="2">
    <location>
        <begin position="17"/>
        <end position="108"/>
    </location>
</feature>
<gene>
    <name evidence="3" type="ORF">VNI00_003395</name>
</gene>
<dbReference type="PANTHER" id="PTHR37792:SF1">
    <property type="entry name" value="RIBONUCLEASE MRP PROTEIN SUBUNIT RMP1"/>
    <property type="match status" value="1"/>
</dbReference>
<dbReference type="InterPro" id="IPR027951">
    <property type="entry name" value="Nepro_N"/>
</dbReference>
<dbReference type="AlphaFoldDB" id="A0AAW0DVS4"/>
<evidence type="ECO:0000313" key="3">
    <source>
        <dbReference type="EMBL" id="KAK7054932.1"/>
    </source>
</evidence>